<evidence type="ECO:0008006" key="3">
    <source>
        <dbReference type="Google" id="ProtNLM"/>
    </source>
</evidence>
<gene>
    <name evidence="1" type="ORF">AVEN_10537_1</name>
</gene>
<dbReference type="EMBL" id="BGPR01001204">
    <property type="protein sequence ID" value="GBM48130.1"/>
    <property type="molecule type" value="Genomic_DNA"/>
</dbReference>
<keyword evidence="2" id="KW-1185">Reference proteome</keyword>
<proteinExistence type="predicted"/>
<evidence type="ECO:0000313" key="1">
    <source>
        <dbReference type="EMBL" id="GBM48130.1"/>
    </source>
</evidence>
<dbReference type="Proteomes" id="UP000499080">
    <property type="component" value="Unassembled WGS sequence"/>
</dbReference>
<organism evidence="1 2">
    <name type="scientific">Araneus ventricosus</name>
    <name type="common">Orbweaver spider</name>
    <name type="synonym">Epeira ventricosa</name>
    <dbReference type="NCBI Taxonomy" id="182803"/>
    <lineage>
        <taxon>Eukaryota</taxon>
        <taxon>Metazoa</taxon>
        <taxon>Ecdysozoa</taxon>
        <taxon>Arthropoda</taxon>
        <taxon>Chelicerata</taxon>
        <taxon>Arachnida</taxon>
        <taxon>Araneae</taxon>
        <taxon>Araneomorphae</taxon>
        <taxon>Entelegynae</taxon>
        <taxon>Araneoidea</taxon>
        <taxon>Araneidae</taxon>
        <taxon>Araneus</taxon>
    </lineage>
</organism>
<name>A0A4Y2G332_ARAVE</name>
<reference evidence="1 2" key="1">
    <citation type="journal article" date="2019" name="Sci. Rep.">
        <title>Orb-weaving spider Araneus ventricosus genome elucidates the spidroin gene catalogue.</title>
        <authorList>
            <person name="Kono N."/>
            <person name="Nakamura H."/>
            <person name="Ohtoshi R."/>
            <person name="Moran D.A.P."/>
            <person name="Shinohara A."/>
            <person name="Yoshida Y."/>
            <person name="Fujiwara M."/>
            <person name="Mori M."/>
            <person name="Tomita M."/>
            <person name="Arakawa K."/>
        </authorList>
    </citation>
    <scope>NUCLEOTIDE SEQUENCE [LARGE SCALE GENOMIC DNA]</scope>
</reference>
<evidence type="ECO:0000313" key="2">
    <source>
        <dbReference type="Proteomes" id="UP000499080"/>
    </source>
</evidence>
<protein>
    <recommendedName>
        <fullName evidence="3">ATP-dependent DNA helicase PIF1</fullName>
    </recommendedName>
</protein>
<dbReference type="OrthoDB" id="6428367at2759"/>
<sequence length="107" mass="12034">MANVIQEIILKSNNKGESVFIPRIPLIPSDIPFLFKRFQFPAGLAFTTTINKAQGQSIKVAGINLETPCFTHGQFGREDSVLESKFQGIFTDMLQTARLKMSFIRKL</sequence>
<comment type="caution">
    <text evidence="1">The sequence shown here is derived from an EMBL/GenBank/DDBJ whole genome shotgun (WGS) entry which is preliminary data.</text>
</comment>
<accession>A0A4Y2G332</accession>
<dbReference type="AlphaFoldDB" id="A0A4Y2G332"/>